<dbReference type="Gene3D" id="1.10.720.60">
    <property type="match status" value="1"/>
</dbReference>
<feature type="compositionally biased region" description="Basic and acidic residues" evidence="9">
    <location>
        <begin position="297"/>
        <end position="319"/>
    </location>
</feature>
<comment type="pathway">
    <text evidence="8">Amino-acid biosynthesis; L-methionine biosynthesis via salvage pathway; L-methionine from S-methyl-5-thio-alpha-D-ribose 1-phosphate: step 3/6.</text>
</comment>
<comment type="function">
    <text evidence="8">Bifunctional enzyme that catalyzes the enolization of 2,3-diketo-5-methylthiopentyl-1-phosphate (DK-MTP-1-P) into the intermediate 2-hydroxy-3-keto-5-methylthiopentenyl-1-phosphate (HK-MTPenyl-1-P), which is then dephosphorylated to form the acireductone 1,2-dihydroxy-3-keto-5-methylthiopentene (DHK-MTPene).</text>
</comment>
<evidence type="ECO:0000256" key="5">
    <source>
        <dbReference type="ARBA" id="ARBA00022842"/>
    </source>
</evidence>
<dbReference type="VEuPathDB" id="VectorBase:AFUN2_003764"/>
<dbReference type="FunFam" id="3.40.50.1000:FF:000079">
    <property type="entry name" value="Enolase-phosphatase E1"/>
    <property type="match status" value="1"/>
</dbReference>
<dbReference type="PANTHER" id="PTHR20371:SF1">
    <property type="entry name" value="ENOLASE-PHOSPHATASE E1"/>
    <property type="match status" value="1"/>
</dbReference>
<proteinExistence type="inferred from homology"/>
<evidence type="ECO:0000256" key="3">
    <source>
        <dbReference type="ARBA" id="ARBA00022723"/>
    </source>
</evidence>
<dbReference type="EnsemblMetazoa" id="AFUN006297-RA">
    <property type="protein sequence ID" value="AFUN006297-PA"/>
    <property type="gene ID" value="AFUN006297"/>
</dbReference>
<keyword evidence="1 8" id="KW-0963">Cytoplasm</keyword>
<sequence>MAAVVALSEKVLSAKSIICDIEGTTTSISFVKDTLFPYALKNVEDYLKNNWNEDATKTVVAALREQAEEDKKAELEGVTTISAGESEDIIPEIVKNVEWQMSQDRKTGSLKTLQGLVWAKGYKDGTIKGHVYDDVQKAFEQWTETGRKIYIYSSGSVDAQKLLFEHSEKGNLLKYLAGHYDTKIGAKREKESYESILKNIESSAEETLFLTDVYAEAKAAKDAGLNVVLLDRPGNVKLSEEERKEFTVISTFSDLSFEVEKKENGDSVSNGKRKIEDTIEEATQEKDQAQEPPAKVTKVEEDKPKESGENGTTTDDKGTVDPSPPTEPVESKSSEKMEVDGGEAAKNSDSNVEKVVEKMEEDTTEEKTEGTEKMDLDKNVESVDETVKPNTENGEKTEAVEKEAEIEKVDKVVEKEDPPVTDNTAESVKIADEKDGEQKDKEEVKTTTETEKDTEVVKKDEATNAVVDKVETTVDSSTSDPVVEEKKDEEKETKETLETEKEPKTVEATTTDASAQPDASAEKKVADEEVKKQDETNDEVNTDKVDCEKTNNDIVTTTTDNEQASKNSSEGETDEAKVAEVNGTVTEAKPTANGSSAGDEEKNGSDSDKENDTSLNNCEADEANAEKTNGTAAAESTNAEDVTSTEIKAKKVIEPVTAAVTPAPPIEAES</sequence>
<feature type="binding site" evidence="8">
    <location>
        <position position="187"/>
    </location>
    <ligand>
        <name>substrate</name>
    </ligand>
</feature>
<evidence type="ECO:0000256" key="7">
    <source>
        <dbReference type="ARBA" id="ARBA00023242"/>
    </source>
</evidence>
<name>A0A182RJ81_ANOFN</name>
<dbReference type="InterPro" id="IPR027511">
    <property type="entry name" value="ENOPH1_eukaryotes"/>
</dbReference>
<dbReference type="PANTHER" id="PTHR20371">
    <property type="entry name" value="ENOLASE-PHOSPHATASE E1"/>
    <property type="match status" value="1"/>
</dbReference>
<keyword evidence="6 8" id="KW-0486">Methionine biosynthesis</keyword>
<organism evidence="10">
    <name type="scientific">Anopheles funestus</name>
    <name type="common">African malaria mosquito</name>
    <dbReference type="NCBI Taxonomy" id="62324"/>
    <lineage>
        <taxon>Eukaryota</taxon>
        <taxon>Metazoa</taxon>
        <taxon>Ecdysozoa</taxon>
        <taxon>Arthropoda</taxon>
        <taxon>Hexapoda</taxon>
        <taxon>Insecta</taxon>
        <taxon>Pterygota</taxon>
        <taxon>Neoptera</taxon>
        <taxon>Endopterygota</taxon>
        <taxon>Diptera</taxon>
        <taxon>Nematocera</taxon>
        <taxon>Culicoidea</taxon>
        <taxon>Culicidae</taxon>
        <taxon>Anophelinae</taxon>
        <taxon>Anopheles</taxon>
    </lineage>
</organism>
<comment type="subunit">
    <text evidence="8">Monomer.</text>
</comment>
<dbReference type="AlphaFoldDB" id="A0A182RJ81"/>
<accession>A0A182RJ81</accession>
<dbReference type="SFLD" id="SFLDG01133">
    <property type="entry name" value="C1.5.4:_Enolase-phosphatase_Li"/>
    <property type="match status" value="1"/>
</dbReference>
<protein>
    <recommendedName>
        <fullName evidence="8">Enolase-phosphatase E1</fullName>
        <ecNumber evidence="8">3.1.3.77</ecNumber>
    </recommendedName>
    <alternativeName>
        <fullName evidence="8">2,3-diketo-5-methylthio-1-phosphopentane phosphatase</fullName>
    </alternativeName>
</protein>
<comment type="pathway">
    <text evidence="8">Amino-acid biosynthesis; L-methionine biosynthesis via salvage pathway; L-methionine from S-methyl-5-thio-alpha-D-ribose 1-phosphate: step 4/6.</text>
</comment>
<dbReference type="GO" id="GO:0005634">
    <property type="term" value="C:nucleus"/>
    <property type="evidence" value="ECO:0007669"/>
    <property type="project" value="UniProtKB-SubCell"/>
</dbReference>
<dbReference type="GO" id="GO:0043874">
    <property type="term" value="F:acireductone synthase activity"/>
    <property type="evidence" value="ECO:0007669"/>
    <property type="project" value="UniProtKB-EC"/>
</dbReference>
<feature type="compositionally biased region" description="Basic and acidic residues" evidence="9">
    <location>
        <begin position="520"/>
        <end position="551"/>
    </location>
</feature>
<dbReference type="NCBIfam" id="TIGR01691">
    <property type="entry name" value="enolase-ppase"/>
    <property type="match status" value="1"/>
</dbReference>
<dbReference type="EC" id="3.1.3.77" evidence="8"/>
<comment type="subcellular location">
    <subcellularLocation>
        <location evidence="8">Cytoplasm</location>
    </subcellularLocation>
    <subcellularLocation>
        <location evidence="8">Nucleus</location>
    </subcellularLocation>
</comment>
<dbReference type="InterPro" id="IPR023943">
    <property type="entry name" value="Enolase-ppase_E1"/>
</dbReference>
<evidence type="ECO:0000256" key="9">
    <source>
        <dbReference type="SAM" id="MobiDB-lite"/>
    </source>
</evidence>
<dbReference type="SFLD" id="SFLDG01129">
    <property type="entry name" value="C1.5:_HAD__Beta-PGM__Phosphata"/>
    <property type="match status" value="1"/>
</dbReference>
<feature type="region of interest" description="Disordered" evidence="9">
    <location>
        <begin position="282"/>
        <end position="644"/>
    </location>
</feature>
<dbReference type="GO" id="GO:0019509">
    <property type="term" value="P:L-methionine salvage from methylthioadenosine"/>
    <property type="evidence" value="ECO:0007669"/>
    <property type="project" value="UniProtKB-UniRule"/>
</dbReference>
<dbReference type="NCBIfam" id="TIGR01549">
    <property type="entry name" value="HAD-SF-IA-v1"/>
    <property type="match status" value="1"/>
</dbReference>
<evidence type="ECO:0000256" key="1">
    <source>
        <dbReference type="ARBA" id="ARBA00022490"/>
    </source>
</evidence>
<comment type="catalytic activity">
    <reaction evidence="8">
        <text>5-methylsulfanyl-2,3-dioxopentyl phosphate + H2O = 1,2-dihydroxy-5-(methylsulfanyl)pent-1-en-3-one + phosphate</text>
        <dbReference type="Rhea" id="RHEA:21700"/>
        <dbReference type="ChEBI" id="CHEBI:15377"/>
        <dbReference type="ChEBI" id="CHEBI:43474"/>
        <dbReference type="ChEBI" id="CHEBI:49252"/>
        <dbReference type="ChEBI" id="CHEBI:58828"/>
        <dbReference type="EC" id="3.1.3.77"/>
    </reaction>
</comment>
<feature type="compositionally biased region" description="Basic and acidic residues" evidence="9">
    <location>
        <begin position="329"/>
        <end position="339"/>
    </location>
</feature>
<evidence type="ECO:0000256" key="2">
    <source>
        <dbReference type="ARBA" id="ARBA00022605"/>
    </source>
</evidence>
<dbReference type="Pfam" id="PF00702">
    <property type="entry name" value="Hydrolase"/>
    <property type="match status" value="1"/>
</dbReference>
<comment type="cofactor">
    <cofactor evidence="8">
        <name>Mg(2+)</name>
        <dbReference type="ChEBI" id="CHEBI:18420"/>
    </cofactor>
    <text evidence="8">Binds 1 Mg(2+) ion per subunit.</text>
</comment>
<dbReference type="FunFam" id="1.10.720.60:FF:000004">
    <property type="entry name" value="Enolase-phosphatase E1"/>
    <property type="match status" value="1"/>
</dbReference>
<dbReference type="SUPFAM" id="SSF56784">
    <property type="entry name" value="HAD-like"/>
    <property type="match status" value="1"/>
</dbReference>
<evidence type="ECO:0000256" key="4">
    <source>
        <dbReference type="ARBA" id="ARBA00022801"/>
    </source>
</evidence>
<dbReference type="SFLD" id="SFLDS00003">
    <property type="entry name" value="Haloacid_Dehalogenase"/>
    <property type="match status" value="1"/>
</dbReference>
<dbReference type="InterPro" id="IPR006439">
    <property type="entry name" value="HAD-SF_hydro_IA"/>
</dbReference>
<feature type="compositionally biased region" description="Polar residues" evidence="9">
    <location>
        <begin position="626"/>
        <end position="644"/>
    </location>
</feature>
<comment type="similarity">
    <text evidence="8">Belongs to the HAD-like hydrolase superfamily. MasA/MtnC family.</text>
</comment>
<feature type="compositionally biased region" description="Basic and acidic residues" evidence="9">
    <location>
        <begin position="483"/>
        <end position="505"/>
    </location>
</feature>
<dbReference type="HAMAP" id="MF_03117">
    <property type="entry name" value="Salvage_MtnC_euk"/>
    <property type="match status" value="1"/>
</dbReference>
<evidence type="ECO:0000256" key="8">
    <source>
        <dbReference type="HAMAP-Rule" id="MF_03117"/>
    </source>
</evidence>
<dbReference type="GO" id="GO:0000287">
    <property type="term" value="F:magnesium ion binding"/>
    <property type="evidence" value="ECO:0007669"/>
    <property type="project" value="UniProtKB-UniRule"/>
</dbReference>
<feature type="binding site" evidence="8">
    <location>
        <begin position="153"/>
        <end position="154"/>
    </location>
    <ligand>
        <name>substrate</name>
    </ligand>
</feature>
<feature type="compositionally biased region" description="Basic and acidic residues" evidence="9">
    <location>
        <begin position="365"/>
        <end position="418"/>
    </location>
</feature>
<evidence type="ECO:0000256" key="6">
    <source>
        <dbReference type="ARBA" id="ARBA00023167"/>
    </source>
</evidence>
<feature type="binding site" evidence="8">
    <location>
        <position position="22"/>
    </location>
    <ligand>
        <name>Mg(2+)</name>
        <dbReference type="ChEBI" id="CHEBI:18420"/>
    </ligand>
</feature>
<keyword evidence="5 8" id="KW-0460">Magnesium</keyword>
<feature type="binding site" evidence="8">
    <location>
        <position position="212"/>
    </location>
    <ligand>
        <name>Mg(2+)</name>
        <dbReference type="ChEBI" id="CHEBI:18420"/>
    </ligand>
</feature>
<dbReference type="CDD" id="cd01629">
    <property type="entry name" value="HAD_EP"/>
    <property type="match status" value="1"/>
</dbReference>
<dbReference type="InterPro" id="IPR036412">
    <property type="entry name" value="HAD-like_sf"/>
</dbReference>
<evidence type="ECO:0000313" key="10">
    <source>
        <dbReference type="EnsemblMetazoa" id="AFUN006297-PA"/>
    </source>
</evidence>
<feature type="compositionally biased region" description="Basic and acidic residues" evidence="9">
    <location>
        <begin position="429"/>
        <end position="472"/>
    </location>
</feature>
<keyword evidence="4 8" id="KW-0378">Hydrolase</keyword>
<dbReference type="GO" id="GO:0005737">
    <property type="term" value="C:cytoplasm"/>
    <property type="evidence" value="ECO:0007669"/>
    <property type="project" value="UniProtKB-SubCell"/>
</dbReference>
<keyword evidence="7 8" id="KW-0539">Nucleus</keyword>
<feature type="binding site" evidence="8">
    <location>
        <position position="20"/>
    </location>
    <ligand>
        <name>Mg(2+)</name>
        <dbReference type="ChEBI" id="CHEBI:18420"/>
    </ligand>
</feature>
<keyword evidence="2 8" id="KW-0028">Amino-acid biosynthesis</keyword>
<feature type="compositionally biased region" description="Basic and acidic residues" evidence="9">
    <location>
        <begin position="599"/>
        <end position="612"/>
    </location>
</feature>
<dbReference type="SFLD" id="SFLDF00044">
    <property type="entry name" value="enolase-phosphatase"/>
    <property type="match status" value="1"/>
</dbReference>
<dbReference type="InterPro" id="IPR023214">
    <property type="entry name" value="HAD_sf"/>
</dbReference>
<dbReference type="Gene3D" id="3.40.50.1000">
    <property type="entry name" value="HAD superfamily/HAD-like"/>
    <property type="match status" value="1"/>
</dbReference>
<dbReference type="STRING" id="62324.A0A182RJ81"/>
<reference evidence="10" key="1">
    <citation type="submission" date="2020-05" db="UniProtKB">
        <authorList>
            <consortium name="EnsemblMetazoa"/>
        </authorList>
    </citation>
    <scope>IDENTIFICATION</scope>
    <source>
        <strain evidence="10">FUMOZ</strain>
    </source>
</reference>
<dbReference type="VEuPathDB" id="VectorBase:AFUN006297"/>
<dbReference type="UniPathway" id="UPA00904">
    <property type="reaction ID" value="UER00876"/>
</dbReference>
<keyword evidence="3 8" id="KW-0479">Metal-binding</keyword>
<feature type="compositionally biased region" description="Low complexity" evidence="9">
    <location>
        <begin position="552"/>
        <end position="561"/>
    </location>
</feature>